<sequence length="71" mass="7908">MVMLCEFWKPAAVDPSFPATVSLTMVPSPLGTADAVRFSPHVVMLIPDENVHEQDRSSTFFKAKRDCPDSR</sequence>
<dbReference type="AlphaFoldDB" id="A0A087DMV7"/>
<protein>
    <submittedName>
        <fullName evidence="1">Uncharacterized protein</fullName>
    </submittedName>
</protein>
<proteinExistence type="predicted"/>
<gene>
    <name evidence="1" type="ORF">BSTEL_1766</name>
</gene>
<comment type="caution">
    <text evidence="1">The sequence shown here is derived from an EMBL/GenBank/DDBJ whole genome shotgun (WGS) entry which is preliminary data.</text>
</comment>
<accession>A0A087DMV7</accession>
<evidence type="ECO:0000313" key="2">
    <source>
        <dbReference type="Proteomes" id="UP000029004"/>
    </source>
</evidence>
<evidence type="ECO:0000313" key="1">
    <source>
        <dbReference type="EMBL" id="KFI96857.1"/>
    </source>
</evidence>
<keyword evidence="2" id="KW-1185">Reference proteome</keyword>
<name>A0A087DMV7_9BIFI</name>
<dbReference type="Proteomes" id="UP000029004">
    <property type="component" value="Unassembled WGS sequence"/>
</dbReference>
<dbReference type="EMBL" id="JGZP01000014">
    <property type="protein sequence ID" value="KFI96857.1"/>
    <property type="molecule type" value="Genomic_DNA"/>
</dbReference>
<organism evidence="1 2">
    <name type="scientific">Bifidobacterium stellenboschense</name>
    <dbReference type="NCBI Taxonomy" id="762211"/>
    <lineage>
        <taxon>Bacteria</taxon>
        <taxon>Bacillati</taxon>
        <taxon>Actinomycetota</taxon>
        <taxon>Actinomycetes</taxon>
        <taxon>Bifidobacteriales</taxon>
        <taxon>Bifidobacteriaceae</taxon>
        <taxon>Bifidobacterium</taxon>
    </lineage>
</organism>
<reference evidence="1 2" key="1">
    <citation type="submission" date="2014-03" db="EMBL/GenBank/DDBJ databases">
        <title>Genomics of Bifidobacteria.</title>
        <authorList>
            <person name="Ventura M."/>
            <person name="Milani C."/>
            <person name="Lugli G.A."/>
        </authorList>
    </citation>
    <scope>NUCLEOTIDE SEQUENCE [LARGE SCALE GENOMIC DNA]</scope>
    <source>
        <strain evidence="1 2">DSM 23968</strain>
    </source>
</reference>